<dbReference type="GO" id="GO:0005829">
    <property type="term" value="C:cytosol"/>
    <property type="evidence" value="ECO:0007669"/>
    <property type="project" value="TreeGrafter"/>
</dbReference>
<accession>A0AAW1PVY7</accession>
<feature type="binding site" evidence="10">
    <location>
        <begin position="236"/>
        <end position="238"/>
    </location>
    <ligand>
        <name>substrate</name>
    </ligand>
</feature>
<dbReference type="InterPro" id="IPR000023">
    <property type="entry name" value="Phosphofructokinase_dom"/>
</dbReference>
<dbReference type="PANTHER" id="PTHR43650">
    <property type="entry name" value="PYROPHOSPHATE--FRUCTOSE 6-PHOSPHATE 1-PHOSPHOTRANSFERASE"/>
    <property type="match status" value="1"/>
</dbReference>
<feature type="binding site" evidence="10">
    <location>
        <position position="161"/>
    </location>
    <ligand>
        <name>Mg(2+)</name>
        <dbReference type="ChEBI" id="CHEBI:18420"/>
        <note>catalytic</note>
    </ligand>
</feature>
<dbReference type="InterPro" id="IPR011183">
    <property type="entry name" value="PfpB_PPi_PFK"/>
</dbReference>
<comment type="catalytic activity">
    <reaction evidence="9 10">
        <text>beta-D-fructose 6-phosphate + diphosphate = beta-D-fructose 1,6-bisphosphate + phosphate + H(+)</text>
        <dbReference type="Rhea" id="RHEA:13613"/>
        <dbReference type="ChEBI" id="CHEBI:15378"/>
        <dbReference type="ChEBI" id="CHEBI:32966"/>
        <dbReference type="ChEBI" id="CHEBI:33019"/>
        <dbReference type="ChEBI" id="CHEBI:43474"/>
        <dbReference type="ChEBI" id="CHEBI:57634"/>
        <dbReference type="EC" id="2.7.1.90"/>
    </reaction>
</comment>
<feature type="binding site" evidence="10">
    <location>
        <begin position="189"/>
        <end position="191"/>
    </location>
    <ligand>
        <name>substrate</name>
    </ligand>
</feature>
<comment type="caution">
    <text evidence="12">The sequence shown here is derived from an EMBL/GenBank/DDBJ whole genome shotgun (WGS) entry which is preliminary data.</text>
</comment>
<dbReference type="PRINTS" id="PR00476">
    <property type="entry name" value="PHFRCTKINASE"/>
</dbReference>
<feature type="binding site" evidence="10">
    <location>
        <position position="67"/>
    </location>
    <ligand>
        <name>diphosphate</name>
        <dbReference type="ChEBI" id="CHEBI:33019"/>
    </ligand>
</feature>
<comment type="subunit">
    <text evidence="10">Tetramer of two alpha (regulatory) and two beta (catalytic) chains.</text>
</comment>
<dbReference type="Proteomes" id="UP001489004">
    <property type="component" value="Unassembled WGS sequence"/>
</dbReference>
<evidence type="ECO:0000313" key="13">
    <source>
        <dbReference type="Proteomes" id="UP001489004"/>
    </source>
</evidence>
<dbReference type="GO" id="GO:0005524">
    <property type="term" value="F:ATP binding"/>
    <property type="evidence" value="ECO:0007669"/>
    <property type="project" value="InterPro"/>
</dbReference>
<comment type="activity regulation">
    <text evidence="10">Allosterically activated by fructose 2,6-bisphosphate.</text>
</comment>
<gene>
    <name evidence="10" type="primary">PFP-BETA</name>
    <name evidence="12" type="ORF">WJX72_003737</name>
</gene>
<feature type="site" description="Important for catalytic activity; stabilizes the transition state when the phosphoryl donor is PPi" evidence="10">
    <location>
        <position position="188"/>
    </location>
</feature>
<dbReference type="InterPro" id="IPR022953">
    <property type="entry name" value="ATP_PFK"/>
</dbReference>
<evidence type="ECO:0000259" key="11">
    <source>
        <dbReference type="Pfam" id="PF00365"/>
    </source>
</evidence>
<dbReference type="Gene3D" id="1.10.10.480">
    <property type="entry name" value="Phosphofructokinase, domain 3"/>
    <property type="match status" value="1"/>
</dbReference>
<keyword evidence="5 10" id="KW-0479">Metal-binding</keyword>
<comment type="similarity">
    <text evidence="10">Belongs to the phosphofructokinase type A (PFKA) family. PPi-dependent PFK group II subfamily. Clade 'Long' sub-subfamily.</text>
</comment>
<dbReference type="AlphaFoldDB" id="A0AAW1PVY7"/>
<keyword evidence="7 10" id="KW-0460">Magnesium</keyword>
<evidence type="ECO:0000256" key="1">
    <source>
        <dbReference type="ARBA" id="ARBA00001946"/>
    </source>
</evidence>
<dbReference type="Gene3D" id="3.40.50.460">
    <property type="entry name" value="Phosphofructokinase domain"/>
    <property type="match status" value="1"/>
</dbReference>
<feature type="active site" description="Proton acceptor" evidence="10">
    <location>
        <position position="191"/>
    </location>
</feature>
<dbReference type="GO" id="GO:0003872">
    <property type="term" value="F:6-phosphofructokinase activity"/>
    <property type="evidence" value="ECO:0007669"/>
    <property type="project" value="UniProtKB-UniRule"/>
</dbReference>
<comment type="pathway">
    <text evidence="10">Carbohydrate degradation; glycolysis; D-glyceraldehyde 3-phosphate and glycerone phosphate from D-glucose: step 3/4.</text>
</comment>
<evidence type="ECO:0000256" key="6">
    <source>
        <dbReference type="ARBA" id="ARBA00022777"/>
    </source>
</evidence>
<keyword evidence="8 10" id="KW-0324">Glycolysis</keyword>
<comment type="function">
    <text evidence="10">Catalytic subunit of pyrophosphate--fructose 6-phosphate 1-phosphotransferase. Catalyzes the phosphorylation of D-fructose 6-phosphate, the first committing step of glycolysis. Uses inorganic phosphate (PPi) as phosphoryl donor instead of ATP like common ATP-dependent phosphofructokinases (ATP-PFKs), which renders the reaction reversible, and can thus function both in glycolysis and gluconeogenesis.</text>
</comment>
<protein>
    <recommendedName>
        <fullName evidence="10">Pyrophosphate--fructose 6-phosphate 1-phosphotransferase subunit beta</fullName>
        <shortName evidence="10">PFP</shortName>
        <ecNumber evidence="10">2.7.1.90</ecNumber>
    </recommendedName>
    <alternativeName>
        <fullName evidence="10">6-phosphofructokinase, pyrophosphate dependent</fullName>
    </alternativeName>
    <alternativeName>
        <fullName evidence="10">PPi-PFK</fullName>
    </alternativeName>
    <alternativeName>
        <fullName evidence="10">Pyrophosphate-dependent 6-phosphofructose-1-kinase</fullName>
    </alternativeName>
</protein>
<dbReference type="HAMAP" id="MF_01980">
    <property type="entry name" value="Phosphofructokinase_II_Long"/>
    <property type="match status" value="1"/>
</dbReference>
<feature type="domain" description="Phosphofructokinase" evidence="11">
    <location>
        <begin position="59"/>
        <end position="315"/>
    </location>
</feature>
<keyword evidence="6 10" id="KW-0418">Kinase</keyword>
<dbReference type="EMBL" id="JALJOR010000004">
    <property type="protein sequence ID" value="KAK9817886.1"/>
    <property type="molecule type" value="Genomic_DNA"/>
</dbReference>
<comment type="cofactor">
    <cofactor evidence="1 10">
        <name>Mg(2+)</name>
        <dbReference type="ChEBI" id="CHEBI:18420"/>
    </cofactor>
</comment>
<comment type="function">
    <text evidence="2">Catalyzes the phosphorylation of D-fructose 6-phosphate, the first committing step of glycolysis. Uses inorganic phosphate (PPi) as phosphoryl donor instead of ATP like common ATP-dependent phosphofructokinases (ATP-PFKs), which renders the reaction reversible, and can thus function both in glycolysis and gluconeogenesis. Consistently, PPi-PFK can replace the enzymes of both the forward (ATP-PFK) and reverse (fructose-bisphosphatase (FBPase)) reactions.</text>
</comment>
<evidence type="ECO:0000256" key="5">
    <source>
        <dbReference type="ARBA" id="ARBA00022723"/>
    </source>
</evidence>
<dbReference type="InterPro" id="IPR035966">
    <property type="entry name" value="PKF_sf"/>
</dbReference>
<dbReference type="PIRSF" id="PIRSF005677">
    <property type="entry name" value="PPi_PFK_PfpB"/>
    <property type="match status" value="1"/>
</dbReference>
<evidence type="ECO:0000256" key="4">
    <source>
        <dbReference type="ARBA" id="ARBA00022679"/>
    </source>
</evidence>
<organism evidence="12 13">
    <name type="scientific">[Myrmecia] bisecta</name>
    <dbReference type="NCBI Taxonomy" id="41462"/>
    <lineage>
        <taxon>Eukaryota</taxon>
        <taxon>Viridiplantae</taxon>
        <taxon>Chlorophyta</taxon>
        <taxon>core chlorophytes</taxon>
        <taxon>Trebouxiophyceae</taxon>
        <taxon>Trebouxiales</taxon>
        <taxon>Trebouxiaceae</taxon>
        <taxon>Myrmecia</taxon>
    </lineage>
</organism>
<evidence type="ECO:0000256" key="2">
    <source>
        <dbReference type="ARBA" id="ARBA00003138"/>
    </source>
</evidence>
<dbReference type="SUPFAM" id="SSF53784">
    <property type="entry name" value="Phosphofructokinase"/>
    <property type="match status" value="1"/>
</dbReference>
<dbReference type="NCBIfam" id="TIGR02477">
    <property type="entry name" value="PFKA_PPi"/>
    <property type="match status" value="1"/>
</dbReference>
<evidence type="ECO:0000256" key="8">
    <source>
        <dbReference type="ARBA" id="ARBA00023152"/>
    </source>
</evidence>
<dbReference type="GO" id="GO:0047334">
    <property type="term" value="F:diphosphate-fructose-6-phosphate 1-phosphotransferase activity"/>
    <property type="evidence" value="ECO:0007669"/>
    <property type="project" value="UniProtKB-EC"/>
</dbReference>
<feature type="binding site" evidence="10">
    <location>
        <begin position="404"/>
        <end position="407"/>
    </location>
    <ligand>
        <name>substrate</name>
    </ligand>
</feature>
<evidence type="ECO:0000313" key="12">
    <source>
        <dbReference type="EMBL" id="KAK9817886.1"/>
    </source>
</evidence>
<evidence type="ECO:0000256" key="9">
    <source>
        <dbReference type="ARBA" id="ARBA00048072"/>
    </source>
</evidence>
<dbReference type="PANTHER" id="PTHR43650:SF1">
    <property type="entry name" value="PYROPHOSPHATE--FRUCTOSE 6-PHOSPHATE 1-PHOSPHOTRANSFERASE SUBUNIT BETA 2"/>
    <property type="match status" value="1"/>
</dbReference>
<sequence>MAFTPTLPACLKGNWTVAQKEAAGLAESLRECFPRTADQPAVRLEQSDAKPSDDRRPLNVGIVLSGGQAPGGHNVIAGVLDFLQARHPGSRLFGFLNGPRGIINQSAMEITPEKMAPFRNQGGFHMIASGRDKIESAEHLQKAAHTASVMQLDGLVVCGGDDSNTNAAVLAEYFLAHDISTGVIGVPKTIDADLKNDDVPISFGFDTASKVYSEMIGNIMIDAASAGKYYHFIRLMGRNASHITLECALQTHPQAALICEEVASHEYTLSDVTEQLADMVVARSAAGKEYGVALVPEGIIEHVPEVHVLIKELNELMAASPEMAENPAAVAEKLTPASAKVFELLPASIRLELLLERDPHGNVQVARIETEKLLLRLVEAELQKRRAAGSYSGKFQGLSHYFGYEGRCSMPTNFDATYCYSLGYAAGALIASGQTGLMTSVANLERPTTDWTVGGTPFTGMMCMERRNGKLKPVIQKALVDLHGPVFKAFKQQRDKWAIVDCYRSPGPIQFSDTGAYCATQTLALEINNGKPISIH</sequence>
<dbReference type="Gene3D" id="3.40.50.450">
    <property type="match status" value="1"/>
</dbReference>
<feature type="site" description="Important for catalytic activity and substrate specificity; stabilizes the transition state when the phosphoryl donor is PPi; prevents ATP from binding by mimicking the alpha-phosphate group of ATP" evidence="10">
    <location>
        <position position="162"/>
    </location>
</feature>
<comment type="subcellular location">
    <subcellularLocation>
        <location evidence="10">Cytoplasm</location>
    </subcellularLocation>
</comment>
<proteinExistence type="inferred from homology"/>
<evidence type="ECO:0000256" key="3">
    <source>
        <dbReference type="ARBA" id="ARBA00022490"/>
    </source>
</evidence>
<evidence type="ECO:0000256" key="7">
    <source>
        <dbReference type="ARBA" id="ARBA00022842"/>
    </source>
</evidence>
<evidence type="ECO:0000256" key="10">
    <source>
        <dbReference type="HAMAP-Rule" id="MF_03185"/>
    </source>
</evidence>
<feature type="binding site" evidence="10">
    <location>
        <begin position="228"/>
        <end position="229"/>
    </location>
    <ligand>
        <name>substrate</name>
        <note>ligand shared between dimeric partners</note>
    </ligand>
</feature>
<dbReference type="NCBIfam" id="NF005482">
    <property type="entry name" value="PRK07085.1"/>
    <property type="match status" value="1"/>
</dbReference>
<feature type="binding site" evidence="10">
    <location>
        <position position="297"/>
    </location>
    <ligand>
        <name>substrate</name>
    </ligand>
</feature>
<reference evidence="12 13" key="1">
    <citation type="journal article" date="2024" name="Nat. Commun.">
        <title>Phylogenomics reveals the evolutionary origins of lichenization in chlorophyte algae.</title>
        <authorList>
            <person name="Puginier C."/>
            <person name="Libourel C."/>
            <person name="Otte J."/>
            <person name="Skaloud P."/>
            <person name="Haon M."/>
            <person name="Grisel S."/>
            <person name="Petersen M."/>
            <person name="Berrin J.G."/>
            <person name="Delaux P.M."/>
            <person name="Dal Grande F."/>
            <person name="Keller J."/>
        </authorList>
    </citation>
    <scope>NUCLEOTIDE SEQUENCE [LARGE SCALE GENOMIC DNA]</scope>
    <source>
        <strain evidence="12 13">SAG 2043</strain>
    </source>
</reference>
<name>A0AAW1PVY7_9CHLO</name>
<dbReference type="EC" id="2.7.1.90" evidence="10"/>
<keyword evidence="13" id="KW-1185">Reference proteome</keyword>
<comment type="caution">
    <text evidence="10">Lacks conserved residue(s) required for the propagation of feature annotation.</text>
</comment>
<dbReference type="Pfam" id="PF00365">
    <property type="entry name" value="PFK"/>
    <property type="match status" value="1"/>
</dbReference>
<keyword evidence="10" id="KW-0021">Allosteric enzyme</keyword>
<dbReference type="GO" id="GO:0006002">
    <property type="term" value="P:fructose 6-phosphate metabolic process"/>
    <property type="evidence" value="ECO:0007669"/>
    <property type="project" value="InterPro"/>
</dbReference>
<keyword evidence="3 10" id="KW-0963">Cytoplasm</keyword>
<dbReference type="GO" id="GO:0046872">
    <property type="term" value="F:metal ion binding"/>
    <property type="evidence" value="ECO:0007669"/>
    <property type="project" value="UniProtKB-KW"/>
</dbReference>
<keyword evidence="4 10" id="KW-0808">Transferase</keyword>
<dbReference type="GO" id="GO:0009749">
    <property type="term" value="P:response to glucose"/>
    <property type="evidence" value="ECO:0007669"/>
    <property type="project" value="TreeGrafter"/>
</dbReference>